<protein>
    <submittedName>
        <fullName evidence="1">Eukaryotic translation initiation factor 3 subunit B</fullName>
    </submittedName>
</protein>
<keyword evidence="1" id="KW-0648">Protein biosynthesis</keyword>
<reference evidence="1" key="1">
    <citation type="submission" date="2016-07" db="EMBL/GenBank/DDBJ databases">
        <title>De novo transcriptome assembly of four accessions of the metal hyperaccumulator plant Noccaea caerulescens.</title>
        <authorList>
            <person name="Blande D."/>
            <person name="Halimaa P."/>
            <person name="Tervahauta A.I."/>
            <person name="Aarts M.G."/>
            <person name="Karenlampi S.O."/>
        </authorList>
    </citation>
    <scope>NUCLEOTIDE SEQUENCE</scope>
</reference>
<gene>
    <name evidence="1" type="ORF">GA_TR19234_c13_g1_i1_g.61699</name>
</gene>
<proteinExistence type="predicted"/>
<name>A0A1J3DUV0_NOCCA</name>
<dbReference type="EMBL" id="GEVI01009425">
    <property type="protein sequence ID" value="JAU22895.1"/>
    <property type="molecule type" value="Transcribed_RNA"/>
</dbReference>
<accession>A0A1J3DUV0</accession>
<dbReference type="AlphaFoldDB" id="A0A1J3DUV0"/>
<keyword evidence="1" id="KW-0396">Initiation factor</keyword>
<sequence>MELWRNCWRWAQLGIHKKTYDEALYHDDQLEFDTGFGNIIVPVVPKSKFEKLEGVVKKIYNQLGVILVRGLWMPIRHWATVLSIFIPLRKHKSLGEDSGLQGGQGAYLCCKHVR</sequence>
<dbReference type="GO" id="GO:0003743">
    <property type="term" value="F:translation initiation factor activity"/>
    <property type="evidence" value="ECO:0007669"/>
    <property type="project" value="UniProtKB-KW"/>
</dbReference>
<evidence type="ECO:0000313" key="1">
    <source>
        <dbReference type="EMBL" id="JAU22895.1"/>
    </source>
</evidence>
<organism evidence="1">
    <name type="scientific">Noccaea caerulescens</name>
    <name type="common">Alpine penny-cress</name>
    <name type="synonym">Thlaspi caerulescens</name>
    <dbReference type="NCBI Taxonomy" id="107243"/>
    <lineage>
        <taxon>Eukaryota</taxon>
        <taxon>Viridiplantae</taxon>
        <taxon>Streptophyta</taxon>
        <taxon>Embryophyta</taxon>
        <taxon>Tracheophyta</taxon>
        <taxon>Spermatophyta</taxon>
        <taxon>Magnoliopsida</taxon>
        <taxon>eudicotyledons</taxon>
        <taxon>Gunneridae</taxon>
        <taxon>Pentapetalae</taxon>
        <taxon>rosids</taxon>
        <taxon>malvids</taxon>
        <taxon>Brassicales</taxon>
        <taxon>Brassicaceae</taxon>
        <taxon>Coluteocarpeae</taxon>
        <taxon>Noccaea</taxon>
    </lineage>
</organism>